<protein>
    <submittedName>
        <fullName evidence="8">Ferredoxin</fullName>
    </submittedName>
</protein>
<dbReference type="PANTHER" id="PTHR21496">
    <property type="entry name" value="FERREDOXIN-RELATED"/>
    <property type="match status" value="1"/>
</dbReference>
<dbReference type="AlphaFoldDB" id="A0A0L0JTJ8"/>
<evidence type="ECO:0000259" key="7">
    <source>
        <dbReference type="PROSITE" id="PS51296"/>
    </source>
</evidence>
<dbReference type="GO" id="GO:0004497">
    <property type="term" value="F:monooxygenase activity"/>
    <property type="evidence" value="ECO:0007669"/>
    <property type="project" value="UniProtKB-ARBA"/>
</dbReference>
<dbReference type="Gene3D" id="2.102.10.10">
    <property type="entry name" value="Rieske [2Fe-2S] iron-sulphur domain"/>
    <property type="match status" value="1"/>
</dbReference>
<dbReference type="Pfam" id="PF00355">
    <property type="entry name" value="Rieske"/>
    <property type="match status" value="1"/>
</dbReference>
<dbReference type="InterPro" id="IPR017941">
    <property type="entry name" value="Rieske_2Fe-2S"/>
</dbReference>
<evidence type="ECO:0000256" key="5">
    <source>
        <dbReference type="ARBA" id="ARBA00034078"/>
    </source>
</evidence>
<comment type="similarity">
    <text evidence="6">Belongs to the bacterial ring-hydroxylating dioxygenase ferredoxin component family.</text>
</comment>
<gene>
    <name evidence="8" type="ORF">IQ63_32025</name>
</gene>
<evidence type="ECO:0000313" key="8">
    <source>
        <dbReference type="EMBL" id="KND29072.1"/>
    </source>
</evidence>
<dbReference type="PROSITE" id="PS51296">
    <property type="entry name" value="RIESKE"/>
    <property type="match status" value="1"/>
</dbReference>
<dbReference type="GO" id="GO:0051537">
    <property type="term" value="F:2 iron, 2 sulfur cluster binding"/>
    <property type="evidence" value="ECO:0007669"/>
    <property type="project" value="UniProtKB-KW"/>
</dbReference>
<accession>A0A0L0JTJ8</accession>
<dbReference type="RefSeq" id="WP_050373734.1">
    <property type="nucleotide sequence ID" value="NZ_KQ257831.1"/>
</dbReference>
<sequence length="104" mass="11275">MTAERRLACLAEDLAPGTSMTVPGDPPIAVYRTEEGEFFATTDTCTHEKWSLGSDSDLEGCEVTCPLHMARFDIRTGEALCFPATVALRTYKVEIDGGKVFVVG</sequence>
<dbReference type="GO" id="GO:0046872">
    <property type="term" value="F:metal ion binding"/>
    <property type="evidence" value="ECO:0007669"/>
    <property type="project" value="UniProtKB-KW"/>
</dbReference>
<evidence type="ECO:0000256" key="3">
    <source>
        <dbReference type="ARBA" id="ARBA00023004"/>
    </source>
</evidence>
<dbReference type="CDD" id="cd03528">
    <property type="entry name" value="Rieske_RO_ferredoxin"/>
    <property type="match status" value="1"/>
</dbReference>
<evidence type="ECO:0000256" key="2">
    <source>
        <dbReference type="ARBA" id="ARBA00022723"/>
    </source>
</evidence>
<evidence type="ECO:0000313" key="9">
    <source>
        <dbReference type="Proteomes" id="UP000037151"/>
    </source>
</evidence>
<evidence type="ECO:0000256" key="1">
    <source>
        <dbReference type="ARBA" id="ARBA00022714"/>
    </source>
</evidence>
<comment type="cofactor">
    <cofactor evidence="5">
        <name>[2Fe-2S] cluster</name>
        <dbReference type="ChEBI" id="CHEBI:190135"/>
    </cofactor>
</comment>
<reference evidence="9" key="1">
    <citation type="submission" date="2014-07" db="EMBL/GenBank/DDBJ databases">
        <title>Genome sequencing of plant-pathogenic Streptomyces species.</title>
        <authorList>
            <person name="Harrison J."/>
            <person name="Sapp M."/>
            <person name="Thwaites R."/>
            <person name="Studholme D.J."/>
        </authorList>
    </citation>
    <scope>NUCLEOTIDE SEQUENCE [LARGE SCALE GENOMIC DNA]</scope>
    <source>
        <strain evidence="9">NCPPB 4445</strain>
    </source>
</reference>
<dbReference type="InterPro" id="IPR036922">
    <property type="entry name" value="Rieske_2Fe-2S_sf"/>
</dbReference>
<dbReference type="PANTHER" id="PTHR21496:SF0">
    <property type="entry name" value="RIESKE DOMAIN-CONTAINING PROTEIN"/>
    <property type="match status" value="1"/>
</dbReference>
<feature type="domain" description="Rieske" evidence="7">
    <location>
        <begin position="6"/>
        <end position="102"/>
    </location>
</feature>
<evidence type="ECO:0000256" key="4">
    <source>
        <dbReference type="ARBA" id="ARBA00023014"/>
    </source>
</evidence>
<evidence type="ECO:0000256" key="6">
    <source>
        <dbReference type="ARBA" id="ARBA00038001"/>
    </source>
</evidence>
<name>A0A0L0JTJ8_9ACTN</name>
<keyword evidence="2" id="KW-0479">Metal-binding</keyword>
<comment type="caution">
    <text evidence="8">The sequence shown here is derived from an EMBL/GenBank/DDBJ whole genome shotgun (WGS) entry which is preliminary data.</text>
</comment>
<dbReference type="OrthoDB" id="147178at2"/>
<keyword evidence="3" id="KW-0408">Iron</keyword>
<dbReference type="GO" id="GO:0016705">
    <property type="term" value="F:oxidoreductase activity, acting on paired donors, with incorporation or reduction of molecular oxygen"/>
    <property type="evidence" value="ECO:0007669"/>
    <property type="project" value="UniProtKB-ARBA"/>
</dbReference>
<keyword evidence="1" id="KW-0001">2Fe-2S</keyword>
<dbReference type="PATRIC" id="fig|42234.21.peg.6594"/>
<dbReference type="Proteomes" id="UP000037151">
    <property type="component" value="Unassembled WGS sequence"/>
</dbReference>
<organism evidence="8 9">
    <name type="scientific">Streptomyces acidiscabies</name>
    <dbReference type="NCBI Taxonomy" id="42234"/>
    <lineage>
        <taxon>Bacteria</taxon>
        <taxon>Bacillati</taxon>
        <taxon>Actinomycetota</taxon>
        <taxon>Actinomycetes</taxon>
        <taxon>Kitasatosporales</taxon>
        <taxon>Streptomycetaceae</taxon>
        <taxon>Streptomyces</taxon>
    </lineage>
</organism>
<keyword evidence="4" id="KW-0411">Iron-sulfur</keyword>
<proteinExistence type="inferred from homology"/>
<dbReference type="EMBL" id="JPPY01000180">
    <property type="protein sequence ID" value="KND29072.1"/>
    <property type="molecule type" value="Genomic_DNA"/>
</dbReference>
<dbReference type="SUPFAM" id="SSF50022">
    <property type="entry name" value="ISP domain"/>
    <property type="match status" value="1"/>
</dbReference>